<dbReference type="Proteomes" id="UP001230005">
    <property type="component" value="Unassembled WGS sequence"/>
</dbReference>
<dbReference type="RefSeq" id="WP_307330679.1">
    <property type="nucleotide sequence ID" value="NZ_JAUSUG010000025.1"/>
</dbReference>
<evidence type="ECO:0000313" key="2">
    <source>
        <dbReference type="Proteomes" id="UP001230005"/>
    </source>
</evidence>
<accession>A0ABU0A2M0</accession>
<proteinExistence type="predicted"/>
<keyword evidence="2" id="KW-1185">Reference proteome</keyword>
<evidence type="ECO:0000313" key="1">
    <source>
        <dbReference type="EMBL" id="MDQ0257247.1"/>
    </source>
</evidence>
<name>A0ABU0A2M0_9BACI</name>
<reference evidence="1 2" key="1">
    <citation type="submission" date="2023-07" db="EMBL/GenBank/DDBJ databases">
        <title>Genomic Encyclopedia of Type Strains, Phase IV (KMG-IV): sequencing the most valuable type-strain genomes for metagenomic binning, comparative biology and taxonomic classification.</title>
        <authorList>
            <person name="Goeker M."/>
        </authorList>
    </citation>
    <scope>NUCLEOTIDE SEQUENCE [LARGE SCALE GENOMIC DNA]</scope>
    <source>
        <strain evidence="1 2">DSM 9768</strain>
    </source>
</reference>
<protein>
    <submittedName>
        <fullName evidence="1">Uncharacterized protein YcfL</fullName>
    </submittedName>
</protein>
<gene>
    <name evidence="1" type="ORF">J2S74_004705</name>
</gene>
<sequence>MRKLFILVTLISLFLLFGCGTGQEVLTDESEVVLEPIVSETEAGDYVIRLISEKSEYAADEPVKITAKLKYVGEKEEVKIYHAYSPFWFDIRETTRGIDIPYVMPLPLLETTLKRDEWFVQEYTKVGSYAEGDDSPEVEFMKRFLEGEAFPPGEYEIELRTDFYTGSIDEKEEEHNYTTSILIQVLD</sequence>
<dbReference type="PROSITE" id="PS51257">
    <property type="entry name" value="PROKAR_LIPOPROTEIN"/>
    <property type="match status" value="1"/>
</dbReference>
<dbReference type="EMBL" id="JAUSUG010000025">
    <property type="protein sequence ID" value="MDQ0257247.1"/>
    <property type="molecule type" value="Genomic_DNA"/>
</dbReference>
<organism evidence="1 2">
    <name type="scientific">Evansella vedderi</name>
    <dbReference type="NCBI Taxonomy" id="38282"/>
    <lineage>
        <taxon>Bacteria</taxon>
        <taxon>Bacillati</taxon>
        <taxon>Bacillota</taxon>
        <taxon>Bacilli</taxon>
        <taxon>Bacillales</taxon>
        <taxon>Bacillaceae</taxon>
        <taxon>Evansella</taxon>
    </lineage>
</organism>
<comment type="caution">
    <text evidence="1">The sequence shown here is derived from an EMBL/GenBank/DDBJ whole genome shotgun (WGS) entry which is preliminary data.</text>
</comment>